<dbReference type="RefSeq" id="WP_317902519.1">
    <property type="nucleotide sequence ID" value="NZ_JAIRBC010000015.1"/>
</dbReference>
<evidence type="ECO:0000313" key="4">
    <source>
        <dbReference type="Proteomes" id="UP001200642"/>
    </source>
</evidence>
<gene>
    <name evidence="3" type="ORF">K8352_11485</name>
</gene>
<reference evidence="3" key="1">
    <citation type="submission" date="2023-02" db="EMBL/GenBank/DDBJ databases">
        <title>Genome of Flavobacteriaceae gen. nov. sp. strain F89.</title>
        <authorList>
            <person name="Wang Y."/>
        </authorList>
    </citation>
    <scope>NUCLEOTIDE SEQUENCE</scope>
    <source>
        <strain evidence="3">F89</strain>
    </source>
</reference>
<comment type="caution">
    <text evidence="3">The sequence shown here is derived from an EMBL/GenBank/DDBJ whole genome shotgun (WGS) entry which is preliminary data.</text>
</comment>
<dbReference type="Proteomes" id="UP001200642">
    <property type="component" value="Unassembled WGS sequence"/>
</dbReference>
<evidence type="ECO:0000256" key="1">
    <source>
        <dbReference type="SAM" id="MobiDB-lite"/>
    </source>
</evidence>
<name>A0AAE3EW55_9FLAO</name>
<evidence type="ECO:0000313" key="3">
    <source>
        <dbReference type="EMBL" id="MCG2461373.1"/>
    </source>
</evidence>
<feature type="compositionally biased region" description="Basic and acidic residues" evidence="1">
    <location>
        <begin position="61"/>
        <end position="81"/>
    </location>
</feature>
<dbReference type="InterPro" id="IPR032272">
    <property type="entry name" value="DUF4834"/>
</dbReference>
<accession>A0AAE3EW55</accession>
<keyword evidence="2" id="KW-1133">Transmembrane helix</keyword>
<feature type="region of interest" description="Disordered" evidence="1">
    <location>
        <begin position="61"/>
        <end position="89"/>
    </location>
</feature>
<evidence type="ECO:0000256" key="2">
    <source>
        <dbReference type="SAM" id="Phobius"/>
    </source>
</evidence>
<dbReference type="Pfam" id="PF16118">
    <property type="entry name" value="DUF4834"/>
    <property type="match status" value="1"/>
</dbReference>
<keyword evidence="2" id="KW-0812">Transmembrane</keyword>
<dbReference type="EMBL" id="JAIRBC010000015">
    <property type="protein sequence ID" value="MCG2461373.1"/>
    <property type="molecule type" value="Genomic_DNA"/>
</dbReference>
<organism evidence="3 4">
    <name type="scientific">Cerina litoralis</name>
    <dbReference type="NCBI Taxonomy" id="2874477"/>
    <lineage>
        <taxon>Bacteria</taxon>
        <taxon>Pseudomonadati</taxon>
        <taxon>Bacteroidota</taxon>
        <taxon>Flavobacteriia</taxon>
        <taxon>Flavobacteriales</taxon>
        <taxon>Flavobacteriaceae</taxon>
        <taxon>Cerina</taxon>
    </lineage>
</organism>
<protein>
    <submittedName>
        <fullName evidence="3">DUF4834 family protein</fullName>
    </submittedName>
</protein>
<proteinExistence type="predicted"/>
<keyword evidence="4" id="KW-1185">Reference proteome</keyword>
<keyword evidence="2" id="KW-0472">Membrane</keyword>
<feature type="transmembrane region" description="Helical" evidence="2">
    <location>
        <begin position="6"/>
        <end position="25"/>
    </location>
</feature>
<dbReference type="AlphaFoldDB" id="A0AAE3EW55"/>
<sequence>MGFLRTILIIVLVYYLLKILGRLFAPQLFRYAAKKTEKHFRERFGGFTDFDTANSDREGDVIIKEKQSKKPSSDSKEKVGEYIDFEEIE</sequence>